<accession>A0A4Z2B3H3</accession>
<evidence type="ECO:0000256" key="2">
    <source>
        <dbReference type="ARBA" id="ARBA00022490"/>
    </source>
</evidence>
<proteinExistence type="predicted"/>
<evidence type="ECO:0000256" key="1">
    <source>
        <dbReference type="ARBA" id="ARBA00004496"/>
    </source>
</evidence>
<evidence type="ECO:0000256" key="5">
    <source>
        <dbReference type="ARBA" id="ARBA00022801"/>
    </source>
</evidence>
<dbReference type="GO" id="GO:0006281">
    <property type="term" value="P:DNA repair"/>
    <property type="evidence" value="ECO:0007669"/>
    <property type="project" value="InterPro"/>
</dbReference>
<sequence>MNDCQMNRGTFHTAAFMRRLIRSESFMFSHEQDRLRLQLIQEDSEDWQSRTHFLGLERVAGVDLSYIKGDHVHACAQLVVLSYPELQVREREIRVFECGFLGPAGPGGS</sequence>
<name>A0A4Z2B3H3_9TELE</name>
<evidence type="ECO:0000256" key="3">
    <source>
        <dbReference type="ARBA" id="ARBA00022722"/>
    </source>
</evidence>
<keyword evidence="2" id="KW-0963">Cytoplasm</keyword>
<dbReference type="InterPro" id="IPR007581">
    <property type="entry name" value="Endonuclease-V"/>
</dbReference>
<dbReference type="AlphaFoldDB" id="A0A4Z2B3H3"/>
<keyword evidence="4" id="KW-0255">Endonuclease</keyword>
<evidence type="ECO:0000313" key="7">
    <source>
        <dbReference type="Proteomes" id="UP000516260"/>
    </source>
</evidence>
<gene>
    <name evidence="6" type="ORF">fugu_008427</name>
</gene>
<keyword evidence="3" id="KW-0540">Nuclease</keyword>
<evidence type="ECO:0000256" key="4">
    <source>
        <dbReference type="ARBA" id="ARBA00022759"/>
    </source>
</evidence>
<dbReference type="Proteomes" id="UP000516260">
    <property type="component" value="Chromosome 8"/>
</dbReference>
<dbReference type="Gene3D" id="3.30.2170.10">
    <property type="entry name" value="archaeoglobus fulgidus dsm 4304 superfamily"/>
    <property type="match status" value="1"/>
</dbReference>
<organism evidence="6 7">
    <name type="scientific">Takifugu bimaculatus</name>
    <dbReference type="NCBI Taxonomy" id="433685"/>
    <lineage>
        <taxon>Eukaryota</taxon>
        <taxon>Metazoa</taxon>
        <taxon>Chordata</taxon>
        <taxon>Craniata</taxon>
        <taxon>Vertebrata</taxon>
        <taxon>Euteleostomi</taxon>
        <taxon>Actinopterygii</taxon>
        <taxon>Neopterygii</taxon>
        <taxon>Teleostei</taxon>
        <taxon>Neoteleostei</taxon>
        <taxon>Acanthomorphata</taxon>
        <taxon>Eupercaria</taxon>
        <taxon>Tetraodontiformes</taxon>
        <taxon>Tetradontoidea</taxon>
        <taxon>Tetraodontidae</taxon>
        <taxon>Takifugu</taxon>
    </lineage>
</organism>
<dbReference type="EMBL" id="SWLE01000021">
    <property type="protein sequence ID" value="TNM86156.1"/>
    <property type="molecule type" value="Genomic_DNA"/>
</dbReference>
<dbReference type="GO" id="GO:0016891">
    <property type="term" value="F:RNA endonuclease activity producing 5'-phosphomonoesters, hydrolytic mechanism"/>
    <property type="evidence" value="ECO:0007669"/>
    <property type="project" value="TreeGrafter"/>
</dbReference>
<keyword evidence="7" id="KW-1185">Reference proteome</keyword>
<comment type="caution">
    <text evidence="6">The sequence shown here is derived from an EMBL/GenBank/DDBJ whole genome shotgun (WGS) entry which is preliminary data.</text>
</comment>
<dbReference type="Pfam" id="PF04493">
    <property type="entry name" value="Endonuclease_5"/>
    <property type="match status" value="1"/>
</dbReference>
<dbReference type="GO" id="GO:0003727">
    <property type="term" value="F:single-stranded RNA binding"/>
    <property type="evidence" value="ECO:0007669"/>
    <property type="project" value="TreeGrafter"/>
</dbReference>
<dbReference type="PANTHER" id="PTHR28511:SF1">
    <property type="entry name" value="ENDONUCLEASE V"/>
    <property type="match status" value="1"/>
</dbReference>
<evidence type="ECO:0000313" key="6">
    <source>
        <dbReference type="EMBL" id="TNM86156.1"/>
    </source>
</evidence>
<keyword evidence="5" id="KW-0378">Hydrolase</keyword>
<dbReference type="PANTHER" id="PTHR28511">
    <property type="entry name" value="ENDONUCLEASE V"/>
    <property type="match status" value="1"/>
</dbReference>
<protein>
    <submittedName>
        <fullName evidence="6">Uncharacterized protein</fullName>
    </submittedName>
</protein>
<dbReference type="GO" id="GO:0005737">
    <property type="term" value="C:cytoplasm"/>
    <property type="evidence" value="ECO:0007669"/>
    <property type="project" value="UniProtKB-SubCell"/>
</dbReference>
<dbReference type="GO" id="GO:0005730">
    <property type="term" value="C:nucleolus"/>
    <property type="evidence" value="ECO:0007669"/>
    <property type="project" value="TreeGrafter"/>
</dbReference>
<reference evidence="6 7" key="1">
    <citation type="submission" date="2019-04" db="EMBL/GenBank/DDBJ databases">
        <title>The sequence and de novo assembly of Takifugu bimaculatus genome using PacBio and Hi-C technologies.</title>
        <authorList>
            <person name="Xu P."/>
            <person name="Liu B."/>
            <person name="Zhou Z."/>
        </authorList>
    </citation>
    <scope>NUCLEOTIDE SEQUENCE [LARGE SCALE GENOMIC DNA]</scope>
    <source>
        <strain evidence="6">TB-2018</strain>
        <tissue evidence="6">Muscle</tissue>
    </source>
</reference>
<comment type="subcellular location">
    <subcellularLocation>
        <location evidence="1">Cytoplasm</location>
    </subcellularLocation>
</comment>